<dbReference type="AlphaFoldDB" id="A0A8H6MY61"/>
<feature type="compositionally biased region" description="Polar residues" evidence="1">
    <location>
        <begin position="359"/>
        <end position="385"/>
    </location>
</feature>
<evidence type="ECO:0000313" key="2">
    <source>
        <dbReference type="EMBL" id="KAF6812568.1"/>
    </source>
</evidence>
<organism evidence="2 3">
    <name type="scientific">Colletotrichum sojae</name>
    <dbReference type="NCBI Taxonomy" id="2175907"/>
    <lineage>
        <taxon>Eukaryota</taxon>
        <taxon>Fungi</taxon>
        <taxon>Dikarya</taxon>
        <taxon>Ascomycota</taxon>
        <taxon>Pezizomycotina</taxon>
        <taxon>Sordariomycetes</taxon>
        <taxon>Hypocreomycetidae</taxon>
        <taxon>Glomerellales</taxon>
        <taxon>Glomerellaceae</taxon>
        <taxon>Colletotrichum</taxon>
        <taxon>Colletotrichum orchidearum species complex</taxon>
    </lineage>
</organism>
<feature type="compositionally biased region" description="Basic residues" evidence="1">
    <location>
        <begin position="604"/>
        <end position="615"/>
    </location>
</feature>
<accession>A0A8H6MY61</accession>
<gene>
    <name evidence="2" type="ORF">CSOJ01_05117</name>
</gene>
<sequence length="615" mass="69765">MAISGEGQDSLPAPQDPYKKRLRDEDDLFGDFTIAKQSKRPKVVVTYSEEEVRAAMRPELLSTPGFKGLVDDIVGQMVDRKQSEGRNLFHNKFFTKTKGRLKGGQSVLVSLKDYLHAEAYVRIDIWTMPLNDWFDLVHNAKLEQEFRDYYWESNQRSHAARIAKMAGTVHPPVIRNNLPLAKEYGRKAVEIISRSVFVQGPGHPIIRSAVAIMILAENDDAATSQESPGKTAQIWAAWCLAKLGEGDEIRFLAGTILGRMSKNPSVKTCFLHLHDELRKWVRDIDLEKLKKWQRSHGRCHFIPDIELRNRPLVAFPNGATTGTAAQSPSTPSKKNRLSKPVFKKDQSSMLQFNSPQLANHQMKTPQTQASHTQASHTQASHTQAHQMRDRQVSTPRMSTPQITTPHMPTPETQTAQMPTAQMQPLQAPDIPATRPQPITDNICIPRTEYNDLLTLRYRDPPAVREPTEEFLKQLRSEIDEKLRPVMTCVDEIAQDQFRTRKEFLTSCNALKEQVDCIAQNHGGSLEHQDEELRGHGELLERQGGELRRDGKDIINLQNRVDHQAKTIRDLKAQLGLLMSQNKRPSRTSIDHQFTAPAAPASMTRGRHHEKGKSRY</sequence>
<dbReference type="EMBL" id="WIGN01000062">
    <property type="protein sequence ID" value="KAF6812568.1"/>
    <property type="molecule type" value="Genomic_DNA"/>
</dbReference>
<feature type="region of interest" description="Disordered" evidence="1">
    <location>
        <begin position="582"/>
        <end position="615"/>
    </location>
</feature>
<keyword evidence="3" id="KW-1185">Reference proteome</keyword>
<feature type="compositionally biased region" description="Polar residues" evidence="1">
    <location>
        <begin position="318"/>
        <end position="332"/>
    </location>
</feature>
<feature type="region of interest" description="Disordered" evidence="1">
    <location>
        <begin position="1"/>
        <end position="22"/>
    </location>
</feature>
<feature type="compositionally biased region" description="Low complexity" evidence="1">
    <location>
        <begin position="409"/>
        <end position="418"/>
    </location>
</feature>
<evidence type="ECO:0000313" key="3">
    <source>
        <dbReference type="Proteomes" id="UP000652219"/>
    </source>
</evidence>
<proteinExistence type="predicted"/>
<evidence type="ECO:0000256" key="1">
    <source>
        <dbReference type="SAM" id="MobiDB-lite"/>
    </source>
</evidence>
<feature type="compositionally biased region" description="Polar residues" evidence="1">
    <location>
        <begin position="392"/>
        <end position="406"/>
    </location>
</feature>
<feature type="region of interest" description="Disordered" evidence="1">
    <location>
        <begin position="318"/>
        <end position="342"/>
    </location>
</feature>
<feature type="region of interest" description="Disordered" evidence="1">
    <location>
        <begin position="359"/>
        <end position="418"/>
    </location>
</feature>
<name>A0A8H6MY61_9PEZI</name>
<comment type="caution">
    <text evidence="2">The sequence shown here is derived from an EMBL/GenBank/DDBJ whole genome shotgun (WGS) entry which is preliminary data.</text>
</comment>
<protein>
    <submittedName>
        <fullName evidence="2">Uncharacterized protein</fullName>
    </submittedName>
</protein>
<dbReference type="Proteomes" id="UP000652219">
    <property type="component" value="Unassembled WGS sequence"/>
</dbReference>
<feature type="compositionally biased region" description="Polar residues" evidence="1">
    <location>
        <begin position="582"/>
        <end position="591"/>
    </location>
</feature>
<reference evidence="2 3" key="1">
    <citation type="journal article" date="2020" name="Phytopathology">
        <title>Genome Sequence Resources of Colletotrichum truncatum, C. plurivorum, C. musicola, and C. sojae: Four Species Pathogenic to Soybean (Glycine max).</title>
        <authorList>
            <person name="Rogerio F."/>
            <person name="Boufleur T.R."/>
            <person name="Ciampi-Guillardi M."/>
            <person name="Sukno S.A."/>
            <person name="Thon M.R."/>
            <person name="Massola Junior N.S."/>
            <person name="Baroncelli R."/>
        </authorList>
    </citation>
    <scope>NUCLEOTIDE SEQUENCE [LARGE SCALE GENOMIC DNA]</scope>
    <source>
        <strain evidence="2 3">LFN0009</strain>
    </source>
</reference>